<evidence type="ECO:0000313" key="3">
    <source>
        <dbReference type="EMBL" id="PAA82678.1"/>
    </source>
</evidence>
<proteinExistence type="predicted"/>
<dbReference type="Gene3D" id="1.10.238.10">
    <property type="entry name" value="EF-hand"/>
    <property type="match status" value="1"/>
</dbReference>
<dbReference type="SUPFAM" id="SSF54648">
    <property type="entry name" value="DLC"/>
    <property type="match status" value="1"/>
</dbReference>
<evidence type="ECO:0000256" key="1">
    <source>
        <dbReference type="ARBA" id="ARBA00022837"/>
    </source>
</evidence>
<dbReference type="PROSITE" id="PS00018">
    <property type="entry name" value="EF_HAND_1"/>
    <property type="match status" value="1"/>
</dbReference>
<evidence type="ECO:0000313" key="5">
    <source>
        <dbReference type="Proteomes" id="UP000215902"/>
    </source>
</evidence>
<keyword evidence="5" id="KW-1185">Reference proteome</keyword>
<dbReference type="GO" id="GO:0030286">
    <property type="term" value="C:dynein complex"/>
    <property type="evidence" value="ECO:0007669"/>
    <property type="project" value="InterPro"/>
</dbReference>
<dbReference type="InterPro" id="IPR002048">
    <property type="entry name" value="EF_hand_dom"/>
</dbReference>
<protein>
    <recommendedName>
        <fullName evidence="2">EF-hand domain-containing protein</fullName>
    </recommendedName>
</protein>
<dbReference type="Proteomes" id="UP000215902">
    <property type="component" value="Unassembled WGS sequence"/>
</dbReference>
<dbReference type="SUPFAM" id="SSF47473">
    <property type="entry name" value="EF-hand"/>
    <property type="match status" value="1"/>
</dbReference>
<dbReference type="InterPro" id="IPR018247">
    <property type="entry name" value="EF_Hand_1_Ca_BS"/>
</dbReference>
<sequence>MEAFKEAWLAIDTQAKGQISAQELTAYMKRQNYDDTFVKKWLDLFDKDKSGTIEIEEYCDVLGLNHAQLMSEVRVRVSGGGLPAGVVYISGDMDLSWQIKLAQLSLEGLRSSANLKDVPKYIKAQADKLYGQLWHVVIVNGQFWCYYGHEPGYSFVFRYEKYIFVIFKTPMS</sequence>
<dbReference type="EMBL" id="NIVC01000042">
    <property type="protein sequence ID" value="PAA92646.1"/>
    <property type="molecule type" value="Genomic_DNA"/>
</dbReference>
<dbReference type="Pfam" id="PF13499">
    <property type="entry name" value="EF-hand_7"/>
    <property type="match status" value="1"/>
</dbReference>
<dbReference type="InterPro" id="IPR011992">
    <property type="entry name" value="EF-hand-dom_pair"/>
</dbReference>
<dbReference type="InterPro" id="IPR001372">
    <property type="entry name" value="Dynein_light_chain_typ-1/2"/>
</dbReference>
<evidence type="ECO:0000313" key="4">
    <source>
        <dbReference type="EMBL" id="PAA92646.1"/>
    </source>
</evidence>
<dbReference type="InterPro" id="IPR037177">
    <property type="entry name" value="DLC_sf"/>
</dbReference>
<gene>
    <name evidence="4" type="ORF">BOX15_Mlig027993g1</name>
    <name evidence="3" type="ORF">BOX15_Mlig027993g2</name>
</gene>
<dbReference type="AlphaFoldDB" id="A0A267H2Z4"/>
<accession>A0A267H2Z4</accession>
<feature type="domain" description="EF-hand" evidence="2">
    <location>
        <begin position="33"/>
        <end position="68"/>
    </location>
</feature>
<dbReference type="OrthoDB" id="6275914at2759"/>
<dbReference type="GO" id="GO:0007017">
    <property type="term" value="P:microtubule-based process"/>
    <property type="evidence" value="ECO:0007669"/>
    <property type="project" value="InterPro"/>
</dbReference>
<reference evidence="4 5" key="1">
    <citation type="submission" date="2017-06" db="EMBL/GenBank/DDBJ databases">
        <title>A platform for efficient transgenesis in Macrostomum lignano, a flatworm model organism for stem cell research.</title>
        <authorList>
            <person name="Berezikov E."/>
        </authorList>
    </citation>
    <scope>NUCLEOTIDE SEQUENCE [LARGE SCALE GENOMIC DNA]</scope>
    <source>
        <strain evidence="4">DV1</strain>
        <tissue evidence="4">Whole organism</tissue>
    </source>
</reference>
<dbReference type="EMBL" id="NIVC01000459">
    <property type="protein sequence ID" value="PAA82678.1"/>
    <property type="molecule type" value="Genomic_DNA"/>
</dbReference>
<evidence type="ECO:0000259" key="2">
    <source>
        <dbReference type="PROSITE" id="PS50222"/>
    </source>
</evidence>
<comment type="caution">
    <text evidence="4">The sequence shown here is derived from an EMBL/GenBank/DDBJ whole genome shotgun (WGS) entry which is preliminary data.</text>
</comment>
<organism evidence="4 5">
    <name type="scientific">Macrostomum lignano</name>
    <dbReference type="NCBI Taxonomy" id="282301"/>
    <lineage>
        <taxon>Eukaryota</taxon>
        <taxon>Metazoa</taxon>
        <taxon>Spiralia</taxon>
        <taxon>Lophotrochozoa</taxon>
        <taxon>Platyhelminthes</taxon>
        <taxon>Rhabditophora</taxon>
        <taxon>Macrostomorpha</taxon>
        <taxon>Macrostomida</taxon>
        <taxon>Macrostomidae</taxon>
        <taxon>Macrostomum</taxon>
    </lineage>
</organism>
<dbReference type="Gene3D" id="3.30.740.10">
    <property type="entry name" value="Protein Inhibitor Of Neuronal Nitric Oxide Synthase"/>
    <property type="match status" value="1"/>
</dbReference>
<keyword evidence="1" id="KW-0106">Calcium</keyword>
<dbReference type="Pfam" id="PF01221">
    <property type="entry name" value="Dynein_light"/>
    <property type="match status" value="1"/>
</dbReference>
<dbReference type="PROSITE" id="PS50222">
    <property type="entry name" value="EF_HAND_2"/>
    <property type="match status" value="1"/>
</dbReference>
<dbReference type="SMART" id="SM01375">
    <property type="entry name" value="Dynein_light"/>
    <property type="match status" value="1"/>
</dbReference>
<name>A0A267H2Z4_9PLAT</name>
<dbReference type="CDD" id="cd00051">
    <property type="entry name" value="EFh"/>
    <property type="match status" value="1"/>
</dbReference>
<dbReference type="CDD" id="cd21454">
    <property type="entry name" value="DLC-like_TAL"/>
    <property type="match status" value="1"/>
</dbReference>
<dbReference type="SMART" id="SM00054">
    <property type="entry name" value="EFh"/>
    <property type="match status" value="2"/>
</dbReference>
<dbReference type="GO" id="GO:0005509">
    <property type="term" value="F:calcium ion binding"/>
    <property type="evidence" value="ECO:0007669"/>
    <property type="project" value="InterPro"/>
</dbReference>